<dbReference type="RefSeq" id="WP_022393167.1">
    <property type="nucleotide sequence ID" value="NZ_CABJDN010000012.1"/>
</dbReference>
<evidence type="ECO:0000313" key="4">
    <source>
        <dbReference type="Proteomes" id="UP000283850"/>
    </source>
</evidence>
<dbReference type="InterPro" id="IPR016032">
    <property type="entry name" value="Sig_transdc_resp-reg_C-effctor"/>
</dbReference>
<proteinExistence type="predicted"/>
<dbReference type="Proteomes" id="UP000283850">
    <property type="component" value="Unassembled WGS sequence"/>
</dbReference>
<dbReference type="InterPro" id="IPR011990">
    <property type="entry name" value="TPR-like_helical_dom_sf"/>
</dbReference>
<dbReference type="SUPFAM" id="SSF46894">
    <property type="entry name" value="C-terminal effector domain of the bipartite response regulators"/>
    <property type="match status" value="1"/>
</dbReference>
<evidence type="ECO:0000256" key="2">
    <source>
        <dbReference type="SAM" id="Phobius"/>
    </source>
</evidence>
<dbReference type="GO" id="GO:0006355">
    <property type="term" value="P:regulation of DNA-templated transcription"/>
    <property type="evidence" value="ECO:0007669"/>
    <property type="project" value="InterPro"/>
</dbReference>
<keyword evidence="2" id="KW-1133">Transmembrane helix</keyword>
<sequence>MNIGKPLLLLLLFVGACTTDSHSPNTEDVGQWQQTAEKLTTLLKEEKFRETENMTKIKLAELLENINNTEENDTLIKYAREILTISYYNYLKSKQIRSGMEYMDSLSQIPFIQENCKHELLSARASLHQMHGDNEQAIGLANEYLQLPDYEDANRFIPQAEMISGVYIYSGNDIPQAIRILEKAMKAYRQGGEYRNMLRIMSRLGIYYRLIGEYEKAIAINQEAISSYTDSIPPQNIVIAYGEQANLYAELGMYDRALQLNAEAQHYSLLKDSFGLGDLYRYRASIFSQMKNKDSIFYYLNQAEKISTLQGSFKGVFVNKVTTAEAYLEYPDSVQKALTLALSICPDSSRMPQWAKYELELHLGRALLQTGKATQGIPLIEKAAQGFIGMDMKSREQKANDILMDYYLDMNMKDAFIRCYKRSQTFTDSLNSAEKMRAVAAANIRFDTERKEKENTLLSAQVKLQKQQLFYNICISIALLLILIISVAYFISKRKANRLLLEKHKQEIKKLITRQQELNRRNEQLTEQIEQAMATNNLTSIRQLTGQSLLSKEDENDFRQSFAAIYPFYLPKLREYYPQLTRNEELLAMLICMNQSTDEIALIMGINRNSVNVIRSRMRKNIGLAKEESLDEVVKQFLS</sequence>
<feature type="transmembrane region" description="Helical" evidence="2">
    <location>
        <begin position="469"/>
        <end position="491"/>
    </location>
</feature>
<dbReference type="Gene3D" id="1.25.40.10">
    <property type="entry name" value="Tetratricopeptide repeat domain"/>
    <property type="match status" value="1"/>
</dbReference>
<reference evidence="3 4" key="1">
    <citation type="submission" date="2018-08" db="EMBL/GenBank/DDBJ databases">
        <title>A genome reference for cultivated species of the human gut microbiota.</title>
        <authorList>
            <person name="Zou Y."/>
            <person name="Xue W."/>
            <person name="Luo G."/>
        </authorList>
    </citation>
    <scope>NUCLEOTIDE SEQUENCE [LARGE SCALE GENOMIC DNA]</scope>
    <source>
        <strain evidence="3 4">AF14-32</strain>
    </source>
</reference>
<feature type="coiled-coil region" evidence="1">
    <location>
        <begin position="501"/>
        <end position="535"/>
    </location>
</feature>
<gene>
    <name evidence="3" type="ORF">DWW10_09915</name>
</gene>
<accession>A0A412YBU5</accession>
<evidence type="ECO:0000256" key="1">
    <source>
        <dbReference type="SAM" id="Coils"/>
    </source>
</evidence>
<name>A0A412YBU5_9BACE</name>
<keyword evidence="2" id="KW-0812">Transmembrane</keyword>
<evidence type="ECO:0000313" key="3">
    <source>
        <dbReference type="EMBL" id="RGV54808.1"/>
    </source>
</evidence>
<protein>
    <submittedName>
        <fullName evidence="3">Tetratricopeptide repeat protein</fullName>
    </submittedName>
</protein>
<dbReference type="EMBL" id="QRZF01000005">
    <property type="protein sequence ID" value="RGV54808.1"/>
    <property type="molecule type" value="Genomic_DNA"/>
</dbReference>
<comment type="caution">
    <text evidence="3">The sequence shown here is derived from an EMBL/GenBank/DDBJ whole genome shotgun (WGS) entry which is preliminary data.</text>
</comment>
<dbReference type="SUPFAM" id="SSF48452">
    <property type="entry name" value="TPR-like"/>
    <property type="match status" value="1"/>
</dbReference>
<dbReference type="GO" id="GO:0003677">
    <property type="term" value="F:DNA binding"/>
    <property type="evidence" value="ECO:0007669"/>
    <property type="project" value="InterPro"/>
</dbReference>
<organism evidence="3 4">
    <name type="scientific">Bacteroides intestinalis</name>
    <dbReference type="NCBI Taxonomy" id="329854"/>
    <lineage>
        <taxon>Bacteria</taxon>
        <taxon>Pseudomonadati</taxon>
        <taxon>Bacteroidota</taxon>
        <taxon>Bacteroidia</taxon>
        <taxon>Bacteroidales</taxon>
        <taxon>Bacteroidaceae</taxon>
        <taxon>Bacteroides</taxon>
    </lineage>
</organism>
<dbReference type="AlphaFoldDB" id="A0A412YBU5"/>
<dbReference type="Pfam" id="PF13424">
    <property type="entry name" value="TPR_12"/>
    <property type="match status" value="1"/>
</dbReference>
<keyword evidence="1" id="KW-0175">Coiled coil</keyword>
<keyword evidence="2" id="KW-0472">Membrane</keyword>
<dbReference type="PROSITE" id="PS51257">
    <property type="entry name" value="PROKAR_LIPOPROTEIN"/>
    <property type="match status" value="1"/>
</dbReference>